<dbReference type="AlphaFoldDB" id="A0A2W7NAS1"/>
<dbReference type="Proteomes" id="UP000248916">
    <property type="component" value="Unassembled WGS sequence"/>
</dbReference>
<dbReference type="EMBL" id="QKZL01000005">
    <property type="protein sequence ID" value="PZX17188.1"/>
    <property type="molecule type" value="Genomic_DNA"/>
</dbReference>
<reference evidence="1 2" key="1">
    <citation type="submission" date="2018-06" db="EMBL/GenBank/DDBJ databases">
        <title>Genomic Encyclopedia of Archaeal and Bacterial Type Strains, Phase II (KMG-II): from individual species to whole genera.</title>
        <authorList>
            <person name="Goeker M."/>
        </authorList>
    </citation>
    <scope>NUCLEOTIDE SEQUENCE [LARGE SCALE GENOMIC DNA]</scope>
    <source>
        <strain evidence="1 2">DSM 22009</strain>
    </source>
</reference>
<name>A0A2W7NAS1_9RHOB</name>
<protein>
    <submittedName>
        <fullName evidence="1">Uronate dehydrogenase</fullName>
    </submittedName>
</protein>
<dbReference type="RefSeq" id="WP_111536954.1">
    <property type="nucleotide sequence ID" value="NZ_QKZL01000005.1"/>
</dbReference>
<keyword evidence="2" id="KW-1185">Reference proteome</keyword>
<dbReference type="SUPFAM" id="SSF51735">
    <property type="entry name" value="NAD(P)-binding Rossmann-fold domains"/>
    <property type="match status" value="1"/>
</dbReference>
<dbReference type="InterPro" id="IPR036291">
    <property type="entry name" value="NAD(P)-bd_dom_sf"/>
</dbReference>
<organism evidence="1 2">
    <name type="scientific">Palleronia aestuarii</name>
    <dbReference type="NCBI Taxonomy" id="568105"/>
    <lineage>
        <taxon>Bacteria</taxon>
        <taxon>Pseudomonadati</taxon>
        <taxon>Pseudomonadota</taxon>
        <taxon>Alphaproteobacteria</taxon>
        <taxon>Rhodobacterales</taxon>
        <taxon>Roseobacteraceae</taxon>
        <taxon>Palleronia</taxon>
    </lineage>
</organism>
<gene>
    <name evidence="1" type="ORF">LX81_01820</name>
</gene>
<proteinExistence type="predicted"/>
<sequence length="74" mass="7813">MRIAGGTELVTMIEAYRGMDCLVFLAGIPTEVEADAILPANVIGAYTAFEAMRIAGVGHVIFASSNHAAEYRPA</sequence>
<accession>A0A2W7NAS1</accession>
<evidence type="ECO:0000313" key="1">
    <source>
        <dbReference type="EMBL" id="PZX17188.1"/>
    </source>
</evidence>
<dbReference type="Gene3D" id="3.40.50.720">
    <property type="entry name" value="NAD(P)-binding Rossmann-like Domain"/>
    <property type="match status" value="1"/>
</dbReference>
<evidence type="ECO:0000313" key="2">
    <source>
        <dbReference type="Proteomes" id="UP000248916"/>
    </source>
</evidence>
<comment type="caution">
    <text evidence="1">The sequence shown here is derived from an EMBL/GenBank/DDBJ whole genome shotgun (WGS) entry which is preliminary data.</text>
</comment>
<dbReference type="OrthoDB" id="8770295at2"/>